<dbReference type="InterPro" id="IPR036264">
    <property type="entry name" value="Bact_exopeptidase_dim_dom"/>
</dbReference>
<dbReference type="GeneID" id="90983257"/>
<dbReference type="NCBIfam" id="TIGR01887">
    <property type="entry name" value="dipeptidaselike"/>
    <property type="match status" value="1"/>
</dbReference>
<dbReference type="Gene3D" id="3.40.630.10">
    <property type="entry name" value="Zn peptidases"/>
    <property type="match status" value="2"/>
</dbReference>
<proteinExistence type="inferred from homology"/>
<evidence type="ECO:0000256" key="1">
    <source>
        <dbReference type="ARBA" id="ARBA00001947"/>
    </source>
</evidence>
<evidence type="ECO:0000256" key="5">
    <source>
        <dbReference type="ARBA" id="ARBA00022801"/>
    </source>
</evidence>
<evidence type="ECO:0000256" key="2">
    <source>
        <dbReference type="ARBA" id="ARBA00006247"/>
    </source>
</evidence>
<dbReference type="SUPFAM" id="SSF53187">
    <property type="entry name" value="Zn-dependent exopeptidases"/>
    <property type="match status" value="1"/>
</dbReference>
<comment type="caution">
    <text evidence="9">The sequence shown here is derived from an EMBL/GenBank/DDBJ whole genome shotgun (WGS) entry which is preliminary data.</text>
</comment>
<dbReference type="Pfam" id="PF01546">
    <property type="entry name" value="Peptidase_M20"/>
    <property type="match status" value="1"/>
</dbReference>
<keyword evidence="10" id="KW-1185">Reference proteome</keyword>
<dbReference type="GO" id="GO:0016805">
    <property type="term" value="F:dipeptidase activity"/>
    <property type="evidence" value="ECO:0007669"/>
    <property type="project" value="UniProtKB-KW"/>
</dbReference>
<keyword evidence="5" id="KW-0378">Hydrolase</keyword>
<gene>
    <name evidence="9" type="ORF">EH55_02650</name>
</gene>
<evidence type="ECO:0000313" key="10">
    <source>
        <dbReference type="Proteomes" id="UP000027665"/>
    </source>
</evidence>
<keyword evidence="8" id="KW-0482">Metalloprotease</keyword>
<evidence type="ECO:0000256" key="4">
    <source>
        <dbReference type="ARBA" id="ARBA00022723"/>
    </source>
</evidence>
<reference evidence="9 10" key="1">
    <citation type="submission" date="2014-04" db="EMBL/GenBank/DDBJ databases">
        <title>Draft Genome Sequence of Synergistes jonesii.</title>
        <authorList>
            <person name="Coil D.A."/>
            <person name="Eisen J.A."/>
            <person name="Holland-Moritz H.E."/>
        </authorList>
    </citation>
    <scope>NUCLEOTIDE SEQUENCE [LARGE SCALE GENOMIC DNA]</scope>
    <source>
        <strain evidence="9 10">78-1</strain>
    </source>
</reference>
<organism evidence="9 10">
    <name type="scientific">Synergistes jonesii</name>
    <dbReference type="NCBI Taxonomy" id="2754"/>
    <lineage>
        <taxon>Bacteria</taxon>
        <taxon>Thermotogati</taxon>
        <taxon>Synergistota</taxon>
        <taxon>Synergistia</taxon>
        <taxon>Synergistales</taxon>
        <taxon>Synergistaceae</taxon>
        <taxon>Synergistes</taxon>
    </lineage>
</organism>
<dbReference type="PROSITE" id="PS00758">
    <property type="entry name" value="ARGE_DAPE_CPG2_1"/>
    <property type="match status" value="1"/>
</dbReference>
<sequence length="454" mass="49626">MGRVNKMIHETVERNFDEQLRRTREMIRIKSLLCEEKATGDDPLGPDLSAALDTFLSIAQEMGFKTKNMGGYVGYVEMGVADAPLIGILAHLDVVPEGAAEHWKYPPYAAVIADDCLYGRGAVDDKGPAVAALFAMAALRGSMPLHRRFRLILGLDEENDSRCIKYYKEHEEIPRYSFSPDASFPAVNAEKGILRVVVTIKGERRAAASGGAELLSLQGGDKFNVVPDSAKAEILDDGELIALRTSGRAAHAMEPYKGDNAVQKMLRKLLTVPLRKEDHKLIETAAAIAGDDWSGSSLSVKCSDDISGELTCNCAAAEGRVKDGAAEILLKFDIRYPVTVLADKIISNIEATAARFGASMKTATHKPPLYVPAESHLVQTLLYAYEEVTGERPEPISMGGGTYCRFLPNSVSFGPVFPDEEEVAHRPNERISLDNLRKCTHIYAEALMKLNKAE</sequence>
<name>A0A073IT70_9BACT</name>
<keyword evidence="4" id="KW-0479">Metal-binding</keyword>
<dbReference type="InterPro" id="IPR050072">
    <property type="entry name" value="Peptidase_M20A"/>
</dbReference>
<dbReference type="PANTHER" id="PTHR43808:SF31">
    <property type="entry name" value="N-ACETYL-L-CITRULLINE DEACETYLASE"/>
    <property type="match status" value="1"/>
</dbReference>
<keyword evidence="7" id="KW-0224">Dipeptidase</keyword>
<dbReference type="Gene3D" id="3.30.70.360">
    <property type="match status" value="1"/>
</dbReference>
<evidence type="ECO:0000313" key="9">
    <source>
        <dbReference type="EMBL" id="KEJ92676.1"/>
    </source>
</evidence>
<dbReference type="GO" id="GO:0006508">
    <property type="term" value="P:proteolysis"/>
    <property type="evidence" value="ECO:0007669"/>
    <property type="project" value="UniProtKB-KW"/>
</dbReference>
<keyword evidence="3" id="KW-0645">Protease</keyword>
<comment type="cofactor">
    <cofactor evidence="1">
        <name>Zn(2+)</name>
        <dbReference type="ChEBI" id="CHEBI:29105"/>
    </cofactor>
</comment>
<dbReference type="PANTHER" id="PTHR43808">
    <property type="entry name" value="ACETYLORNITHINE DEACETYLASE"/>
    <property type="match status" value="1"/>
</dbReference>
<dbReference type="eggNOG" id="COG0624">
    <property type="taxonomic scope" value="Bacteria"/>
</dbReference>
<dbReference type="AlphaFoldDB" id="A0A073IT70"/>
<evidence type="ECO:0000256" key="7">
    <source>
        <dbReference type="ARBA" id="ARBA00022997"/>
    </source>
</evidence>
<dbReference type="GO" id="GO:0006526">
    <property type="term" value="P:L-arginine biosynthetic process"/>
    <property type="evidence" value="ECO:0007669"/>
    <property type="project" value="TreeGrafter"/>
</dbReference>
<dbReference type="GO" id="GO:0008270">
    <property type="term" value="F:zinc ion binding"/>
    <property type="evidence" value="ECO:0007669"/>
    <property type="project" value="InterPro"/>
</dbReference>
<dbReference type="STRING" id="2754.EH55_02650"/>
<dbReference type="InterPro" id="IPR001261">
    <property type="entry name" value="ArgE/DapE_CS"/>
</dbReference>
<keyword evidence="6" id="KW-0862">Zinc</keyword>
<dbReference type="EMBL" id="JMKI01000021">
    <property type="protein sequence ID" value="KEJ92676.1"/>
    <property type="molecule type" value="Genomic_DNA"/>
</dbReference>
<evidence type="ECO:0000256" key="6">
    <source>
        <dbReference type="ARBA" id="ARBA00022833"/>
    </source>
</evidence>
<comment type="similarity">
    <text evidence="2">Belongs to the peptidase M20A family.</text>
</comment>
<dbReference type="InterPro" id="IPR010964">
    <property type="entry name" value="M20A_pepV-rel"/>
</dbReference>
<dbReference type="Proteomes" id="UP000027665">
    <property type="component" value="Unassembled WGS sequence"/>
</dbReference>
<dbReference type="GO" id="GO:0008777">
    <property type="term" value="F:acetylornithine deacetylase activity"/>
    <property type="evidence" value="ECO:0007669"/>
    <property type="project" value="TreeGrafter"/>
</dbReference>
<protein>
    <submittedName>
        <fullName evidence="9">Uncharacterized protein</fullName>
    </submittedName>
</protein>
<dbReference type="GO" id="GO:0008237">
    <property type="term" value="F:metallopeptidase activity"/>
    <property type="evidence" value="ECO:0007669"/>
    <property type="project" value="UniProtKB-KW"/>
</dbReference>
<evidence type="ECO:0000256" key="3">
    <source>
        <dbReference type="ARBA" id="ARBA00022670"/>
    </source>
</evidence>
<dbReference type="SUPFAM" id="SSF55031">
    <property type="entry name" value="Bacterial exopeptidase dimerisation domain"/>
    <property type="match status" value="1"/>
</dbReference>
<accession>A0A073IT70</accession>
<evidence type="ECO:0000256" key="8">
    <source>
        <dbReference type="ARBA" id="ARBA00023049"/>
    </source>
</evidence>
<dbReference type="RefSeq" id="WP_037975364.1">
    <property type="nucleotide sequence ID" value="NZ_JMKI01000021.1"/>
</dbReference>
<dbReference type="InterPro" id="IPR002933">
    <property type="entry name" value="Peptidase_M20"/>
</dbReference>
<dbReference type="OrthoDB" id="9761532at2"/>